<evidence type="ECO:0000313" key="4">
    <source>
        <dbReference type="Proteomes" id="UP000689967"/>
    </source>
</evidence>
<organism evidence="3 4">
    <name type="scientific">Falsiroseomonas oleicola</name>
    <dbReference type="NCBI Taxonomy" id="2801474"/>
    <lineage>
        <taxon>Bacteria</taxon>
        <taxon>Pseudomonadati</taxon>
        <taxon>Pseudomonadota</taxon>
        <taxon>Alphaproteobacteria</taxon>
        <taxon>Acetobacterales</taxon>
        <taxon>Roseomonadaceae</taxon>
        <taxon>Falsiroseomonas</taxon>
    </lineage>
</organism>
<dbReference type="EMBL" id="JAERQM010000003">
    <property type="protein sequence ID" value="MBU8544724.1"/>
    <property type="molecule type" value="Genomic_DNA"/>
</dbReference>
<dbReference type="Pfam" id="PF13371">
    <property type="entry name" value="TPR_9"/>
    <property type="match status" value="1"/>
</dbReference>
<evidence type="ECO:0000313" key="3">
    <source>
        <dbReference type="EMBL" id="MBU8544724.1"/>
    </source>
</evidence>
<proteinExistence type="inferred from homology"/>
<reference evidence="3 4" key="1">
    <citation type="submission" date="2021-01" db="EMBL/GenBank/DDBJ databases">
        <title>Roseomonas sp. nov, a bacterium isolated from an oil production mixture in Yumen Oilfield.</title>
        <authorList>
            <person name="Wu D."/>
        </authorList>
    </citation>
    <scope>NUCLEOTIDE SEQUENCE [LARGE SCALE GENOMIC DNA]</scope>
    <source>
        <strain evidence="3 4">ROY-5-3</strain>
    </source>
</reference>
<comment type="caution">
    <text evidence="3">The sequence shown here is derived from an EMBL/GenBank/DDBJ whole genome shotgun (WGS) entry which is preliminary data.</text>
</comment>
<sequence length="291" mass="31088">MSGPDPSPGVPSPGVVEARAALTAIGSLPDAEIDIASAALQLARIDAPELDWRAGTQHLTALAREAVQAAAADPEADGGDAARRRAVLAEVIHGRFGYGGDGENYDDLANANLLRAMERRRGLPVTLGILWLHAAEAAGWEAHGVDFPGHFLLALAGRGKVVVDVFSNGEAMDARALRALLKRFAGDQAELGPSTLAPMDKRAVLLRLQNNIKVRRLRDGDLDGAVACTEDMLRLAPDAAPLWREAGLMHQRLDHIAAAISALETFLRLAPEGIQAMRVRGLLEELRQRLN</sequence>
<protein>
    <submittedName>
        <fullName evidence="3">Transglutaminase family protein</fullName>
    </submittedName>
</protein>
<dbReference type="Proteomes" id="UP000689967">
    <property type="component" value="Unassembled WGS sequence"/>
</dbReference>
<dbReference type="InterPro" id="IPR032698">
    <property type="entry name" value="SirB1_N"/>
</dbReference>
<keyword evidence="4" id="KW-1185">Reference proteome</keyword>
<evidence type="ECO:0000256" key="1">
    <source>
        <dbReference type="ARBA" id="ARBA00007100"/>
    </source>
</evidence>
<dbReference type="Pfam" id="PF13369">
    <property type="entry name" value="Transglut_core2"/>
    <property type="match status" value="1"/>
</dbReference>
<comment type="similarity">
    <text evidence="1">Belongs to the UPF0162 family.</text>
</comment>
<dbReference type="RefSeq" id="WP_216876165.1">
    <property type="nucleotide sequence ID" value="NZ_JAERQM010000003.1"/>
</dbReference>
<gene>
    <name evidence="3" type="ORF">JJQ90_13470</name>
</gene>
<evidence type="ECO:0000259" key="2">
    <source>
        <dbReference type="Pfam" id="PF13369"/>
    </source>
</evidence>
<name>A0ABS6H8F4_9PROT</name>
<accession>A0ABS6H8F4</accession>
<feature type="domain" description="Protein SirB1 N-terminal" evidence="2">
    <location>
        <begin position="57"/>
        <end position="209"/>
    </location>
</feature>